<gene>
    <name evidence="1" type="ORF">SMN809_LOCUS74101</name>
</gene>
<name>A0A8S3I8W2_9BILA</name>
<dbReference type="Proteomes" id="UP000676336">
    <property type="component" value="Unassembled WGS sequence"/>
</dbReference>
<comment type="caution">
    <text evidence="1">The sequence shown here is derived from an EMBL/GenBank/DDBJ whole genome shotgun (WGS) entry which is preliminary data.</text>
</comment>
<dbReference type="Gene3D" id="3.40.50.300">
    <property type="entry name" value="P-loop containing nucleotide triphosphate hydrolases"/>
    <property type="match status" value="1"/>
</dbReference>
<feature type="non-terminal residue" evidence="1">
    <location>
        <position position="143"/>
    </location>
</feature>
<accession>A0A8S3I8W2</accession>
<organism evidence="1 2">
    <name type="scientific">Rotaria magnacalcarata</name>
    <dbReference type="NCBI Taxonomy" id="392030"/>
    <lineage>
        <taxon>Eukaryota</taxon>
        <taxon>Metazoa</taxon>
        <taxon>Spiralia</taxon>
        <taxon>Gnathifera</taxon>
        <taxon>Rotifera</taxon>
        <taxon>Eurotatoria</taxon>
        <taxon>Bdelloidea</taxon>
        <taxon>Philodinida</taxon>
        <taxon>Philodinidae</taxon>
        <taxon>Rotaria</taxon>
    </lineage>
</organism>
<evidence type="ECO:0000313" key="2">
    <source>
        <dbReference type="Proteomes" id="UP000676336"/>
    </source>
</evidence>
<evidence type="ECO:0000313" key="1">
    <source>
        <dbReference type="EMBL" id="CAF5196291.1"/>
    </source>
</evidence>
<dbReference type="AlphaFoldDB" id="A0A8S3I8W2"/>
<dbReference type="InterPro" id="IPR027417">
    <property type="entry name" value="P-loop_NTPase"/>
</dbReference>
<feature type="non-terminal residue" evidence="1">
    <location>
        <position position="1"/>
    </location>
</feature>
<protein>
    <submittedName>
        <fullName evidence="1">Uncharacterized protein</fullName>
    </submittedName>
</protein>
<reference evidence="1" key="1">
    <citation type="submission" date="2021-02" db="EMBL/GenBank/DDBJ databases">
        <authorList>
            <person name="Nowell W R."/>
        </authorList>
    </citation>
    <scope>NUCLEOTIDE SEQUENCE</scope>
</reference>
<proteinExistence type="predicted"/>
<sequence length="143" mass="16519">TVAPGSSVILVGTHHDQIVKLKNYRQLSENFQSIIYQRFIDTSQSEKLGYPKVLESIEISNKTGYNVKQLCTLIYDVAGQLLAPSAKDQGIFQQRIPAKYIYLEEALEEYRINKKTSILNDKEYQELIKEISQKNSSVQFRDW</sequence>
<dbReference type="EMBL" id="CAJOBI010329409">
    <property type="protein sequence ID" value="CAF5196291.1"/>
    <property type="molecule type" value="Genomic_DNA"/>
</dbReference>